<dbReference type="Pfam" id="PF15492">
    <property type="entry name" value="Nbas_N"/>
    <property type="match status" value="1"/>
</dbReference>
<feature type="non-terminal residue" evidence="2">
    <location>
        <position position="449"/>
    </location>
</feature>
<dbReference type="PANTHER" id="PTHR15922:SF2">
    <property type="entry name" value="NBAS SUBUNIT OF NRZ TETHERING COMPLEX"/>
    <property type="match status" value="1"/>
</dbReference>
<dbReference type="InterPro" id="IPR029145">
    <property type="entry name" value="NBAS_N"/>
</dbReference>
<name>A0A9Q0EH80_9TELE</name>
<evidence type="ECO:0000259" key="1">
    <source>
        <dbReference type="Pfam" id="PF15492"/>
    </source>
</evidence>
<proteinExistence type="predicted"/>
<evidence type="ECO:0000313" key="3">
    <source>
        <dbReference type="Proteomes" id="UP001148018"/>
    </source>
</evidence>
<organism evidence="2 3">
    <name type="scientific">Muraenolepis orangiensis</name>
    <name type="common">Patagonian moray cod</name>
    <dbReference type="NCBI Taxonomy" id="630683"/>
    <lineage>
        <taxon>Eukaryota</taxon>
        <taxon>Metazoa</taxon>
        <taxon>Chordata</taxon>
        <taxon>Craniata</taxon>
        <taxon>Vertebrata</taxon>
        <taxon>Euteleostomi</taxon>
        <taxon>Actinopterygii</taxon>
        <taxon>Neopterygii</taxon>
        <taxon>Teleostei</taxon>
        <taxon>Neoteleostei</taxon>
        <taxon>Acanthomorphata</taxon>
        <taxon>Zeiogadaria</taxon>
        <taxon>Gadariae</taxon>
        <taxon>Gadiformes</taxon>
        <taxon>Muraenolepidoidei</taxon>
        <taxon>Muraenolepididae</taxon>
        <taxon>Muraenolepis</taxon>
    </lineage>
</organism>
<dbReference type="PANTHER" id="PTHR15922">
    <property type="entry name" value="NEUROBLASTOMA-AMPLIFIED SEQUENCE"/>
    <property type="match status" value="1"/>
</dbReference>
<evidence type="ECO:0000313" key="2">
    <source>
        <dbReference type="EMBL" id="KAJ3607275.1"/>
    </source>
</evidence>
<keyword evidence="3" id="KW-1185">Reference proteome</keyword>
<dbReference type="AlphaFoldDB" id="A0A9Q0EH80"/>
<comment type="caution">
    <text evidence="2">The sequence shown here is derived from an EMBL/GenBank/DDBJ whole genome shotgun (WGS) entry which is preliminary data.</text>
</comment>
<dbReference type="GO" id="GO:0006890">
    <property type="term" value="P:retrograde vesicle-mediated transport, Golgi to endoplasmic reticulum"/>
    <property type="evidence" value="ECO:0007669"/>
    <property type="project" value="TreeGrafter"/>
</dbReference>
<dbReference type="GO" id="GO:0070939">
    <property type="term" value="C:Dsl1/NZR complex"/>
    <property type="evidence" value="ECO:0007669"/>
    <property type="project" value="TreeGrafter"/>
</dbReference>
<feature type="domain" description="Neuroblastoma-amplified sequence N-terminal" evidence="1">
    <location>
        <begin position="1"/>
        <end position="100"/>
    </location>
</feature>
<dbReference type="OrthoDB" id="8927987at2759"/>
<reference evidence="2" key="1">
    <citation type="submission" date="2022-07" db="EMBL/GenBank/DDBJ databases">
        <title>Chromosome-level genome of Muraenolepis orangiensis.</title>
        <authorList>
            <person name="Kim J."/>
        </authorList>
    </citation>
    <scope>NUCLEOTIDE SEQUENCE</scope>
    <source>
        <strain evidence="2">KU_S4_2022</strain>
        <tissue evidence="2">Muscle</tissue>
    </source>
</reference>
<feature type="non-terminal residue" evidence="2">
    <location>
        <position position="1"/>
    </location>
</feature>
<protein>
    <recommendedName>
        <fullName evidence="1">Neuroblastoma-amplified sequence N-terminal domain-containing protein</fullName>
    </recommendedName>
</protein>
<dbReference type="EMBL" id="JANIIK010000042">
    <property type="protein sequence ID" value="KAJ3607275.1"/>
    <property type="molecule type" value="Genomic_DNA"/>
</dbReference>
<dbReference type="GO" id="GO:0000149">
    <property type="term" value="F:SNARE binding"/>
    <property type="evidence" value="ECO:0007669"/>
    <property type="project" value="TreeGrafter"/>
</dbReference>
<gene>
    <name evidence="2" type="ORF">NHX12_026786</name>
</gene>
<sequence>ENHSFSFSAHYSHGITAAIYHPVHRLLLVGGCESGDESVSKASGCGITAWRALSGSPHYKQTQKRGYFKMPSFRLFSRQGDEKDGVFRMSLSPDGGVLATEGRLESGTTDKDQYYPLVDVSWWSEDMLILARCSGSLTVSSVRSLRNLLGKSCEWFEPSPSLTPAHNGGFLSLESSAKARYFGYVKQGLYYATEMERFAPPRKRPRTVLKNYRLIDNEEYGEALSLAHAYNLDSDLVYQRQWRKSTVSIASIQDYLSKIRKRSWVLHECAERVPENVDATKELLQFGLKGTDLEALIAIGNREDEGRFILPGDVDLDDLPYEDILSAEEEAKMKKEREHRKRQELLVKVNFSRLTLEQKELCRSRLKLLTYLDRLATYEERYNAEFFKTFRSQNIMASARTYARESNVQALDILFTYHGSELLKHRLAILNNFPETTSPHEYTTLLPEA</sequence>
<dbReference type="Proteomes" id="UP001148018">
    <property type="component" value="Unassembled WGS sequence"/>
</dbReference>
<accession>A0A9Q0EH80</accession>